<evidence type="ECO:0000313" key="2">
    <source>
        <dbReference type="EMBL" id="KJL22513.1"/>
    </source>
</evidence>
<protein>
    <recommendedName>
        <fullName evidence="4">Flagellar protein FlgN</fullName>
    </recommendedName>
</protein>
<dbReference type="RefSeq" id="WP_045263720.1">
    <property type="nucleotide sequence ID" value="NZ_JYIV01000025.1"/>
</dbReference>
<name>A0A0F0KNQ3_9MICO</name>
<evidence type="ECO:0000256" key="1">
    <source>
        <dbReference type="SAM" id="MobiDB-lite"/>
    </source>
</evidence>
<dbReference type="EMBL" id="JYIV01000025">
    <property type="protein sequence ID" value="KJL22513.1"/>
    <property type="molecule type" value="Genomic_DNA"/>
</dbReference>
<evidence type="ECO:0008006" key="4">
    <source>
        <dbReference type="Google" id="ProtNLM"/>
    </source>
</evidence>
<gene>
    <name evidence="2" type="ORF">RN51_01827</name>
</gene>
<accession>A0A0F0KNQ3</accession>
<sequence>MTLDEWTALLDRLEQEAEQILAAAPGNAADTDLAPWMPPSTPLPPALADRARRVIDLQRAAMDRARSDLEGSRRHLGAVSRVPGTRRPEEPAYLDVDG</sequence>
<dbReference type="Proteomes" id="UP000033725">
    <property type="component" value="Unassembled WGS sequence"/>
</dbReference>
<comment type="caution">
    <text evidence="2">The sequence shown here is derived from an EMBL/GenBank/DDBJ whole genome shotgun (WGS) entry which is preliminary data.</text>
</comment>
<organism evidence="2 3">
    <name type="scientific">Microbacterium oxydans</name>
    <dbReference type="NCBI Taxonomy" id="82380"/>
    <lineage>
        <taxon>Bacteria</taxon>
        <taxon>Bacillati</taxon>
        <taxon>Actinomycetota</taxon>
        <taxon>Actinomycetes</taxon>
        <taxon>Micrococcales</taxon>
        <taxon>Microbacteriaceae</taxon>
        <taxon>Microbacterium</taxon>
    </lineage>
</organism>
<dbReference type="AlphaFoldDB" id="A0A0F0KNQ3"/>
<proteinExistence type="predicted"/>
<feature type="region of interest" description="Disordered" evidence="1">
    <location>
        <begin position="66"/>
        <end position="98"/>
    </location>
</feature>
<dbReference type="PATRIC" id="fig|82380.10.peg.1837"/>
<reference evidence="2 3" key="1">
    <citation type="submission" date="2015-02" db="EMBL/GenBank/DDBJ databases">
        <title>Draft genome sequences of ten Microbacterium spp. with emphasis on heavy metal contaminated environments.</title>
        <authorList>
            <person name="Corretto E."/>
        </authorList>
    </citation>
    <scope>NUCLEOTIDE SEQUENCE [LARGE SCALE GENOMIC DNA]</scope>
    <source>
        <strain evidence="2 3">BEL163</strain>
    </source>
</reference>
<dbReference type="OrthoDB" id="5081534at2"/>
<evidence type="ECO:0000313" key="3">
    <source>
        <dbReference type="Proteomes" id="UP000033725"/>
    </source>
</evidence>